<dbReference type="Gene3D" id="1.10.260.50">
    <property type="match status" value="1"/>
</dbReference>
<evidence type="ECO:0000256" key="3">
    <source>
        <dbReference type="ARBA" id="ARBA00012239"/>
    </source>
</evidence>
<dbReference type="Gene3D" id="3.40.640.10">
    <property type="entry name" value="Type I PLP-dependent aspartate aminotransferase-like (Major domain)"/>
    <property type="match status" value="1"/>
</dbReference>
<evidence type="ECO:0000313" key="14">
    <source>
        <dbReference type="Proteomes" id="UP001596297"/>
    </source>
</evidence>
<feature type="domain" description="Aminotransferase class V" evidence="11">
    <location>
        <begin position="5"/>
        <end position="368"/>
    </location>
</feature>
<evidence type="ECO:0000313" key="12">
    <source>
        <dbReference type="EMBL" id="MFC6593155.1"/>
    </source>
</evidence>
<dbReference type="InterPro" id="IPR020578">
    <property type="entry name" value="Aminotrans_V_PyrdxlP_BS"/>
</dbReference>
<dbReference type="Gene3D" id="3.90.1150.10">
    <property type="entry name" value="Aspartate Aminotransferase, domain 1"/>
    <property type="match status" value="1"/>
</dbReference>
<dbReference type="InterPro" id="IPR015424">
    <property type="entry name" value="PyrdxlP-dep_Trfase"/>
</dbReference>
<reference evidence="13" key="3">
    <citation type="submission" date="2024-09" db="EMBL/GenBank/DDBJ databases">
        <authorList>
            <person name="Sun Q."/>
            <person name="Mori K."/>
        </authorList>
    </citation>
    <scope>NUCLEOTIDE SEQUENCE</scope>
    <source>
        <strain evidence="13">NBRC 112440</strain>
    </source>
</reference>
<dbReference type="Pfam" id="PF00266">
    <property type="entry name" value="Aminotran_5"/>
    <property type="match status" value="1"/>
</dbReference>
<comment type="caution">
    <text evidence="13">The sequence shown here is derived from an EMBL/GenBank/DDBJ whole genome shotgun (WGS) entry which is preliminary data.</text>
</comment>
<dbReference type="PANTHER" id="PTHR11601:SF34">
    <property type="entry name" value="CYSTEINE DESULFURASE"/>
    <property type="match status" value="1"/>
</dbReference>
<evidence type="ECO:0000256" key="6">
    <source>
        <dbReference type="ARBA" id="ARBA00022898"/>
    </source>
</evidence>
<name>A0ABW1YFV9_9DEIO</name>
<comment type="catalytic activity">
    <reaction evidence="9">
        <text>(sulfur carrier)-H + L-cysteine = (sulfur carrier)-SH + L-alanine</text>
        <dbReference type="Rhea" id="RHEA:43892"/>
        <dbReference type="Rhea" id="RHEA-COMP:14737"/>
        <dbReference type="Rhea" id="RHEA-COMP:14739"/>
        <dbReference type="ChEBI" id="CHEBI:29917"/>
        <dbReference type="ChEBI" id="CHEBI:35235"/>
        <dbReference type="ChEBI" id="CHEBI:57972"/>
        <dbReference type="ChEBI" id="CHEBI:64428"/>
        <dbReference type="EC" id="2.8.1.7"/>
    </reaction>
</comment>
<dbReference type="RefSeq" id="WP_380084228.1">
    <property type="nucleotide sequence ID" value="NZ_JBHSWD010000006.1"/>
</dbReference>
<reference evidence="13" key="1">
    <citation type="journal article" date="2014" name="Int. J. Syst. Evol. Microbiol.">
        <title>Complete genome of a new Firmicutes species belonging to the dominant human colonic microbiota ('Ruminococcus bicirculans') reveals two chromosomes and a selective capacity to utilize plant glucans.</title>
        <authorList>
            <consortium name="NISC Comparative Sequencing Program"/>
            <person name="Wegmann U."/>
            <person name="Louis P."/>
            <person name="Goesmann A."/>
            <person name="Henrissat B."/>
            <person name="Duncan S.H."/>
            <person name="Flint H.J."/>
        </authorList>
    </citation>
    <scope>NUCLEOTIDE SEQUENCE</scope>
    <source>
        <strain evidence="13">NBRC 112440</strain>
    </source>
</reference>
<keyword evidence="5" id="KW-0479">Metal-binding</keyword>
<keyword evidence="8" id="KW-0411">Iron-sulfur</keyword>
<keyword evidence="6" id="KW-0663">Pyridoxal phosphate</keyword>
<reference evidence="14" key="2">
    <citation type="journal article" date="2019" name="Int. J. Syst. Evol. Microbiol.">
        <title>The Global Catalogue of Microorganisms (GCM) 10K type strain sequencing project: providing services to taxonomists for standard genome sequencing and annotation.</title>
        <authorList>
            <consortium name="The Broad Institute Genomics Platform"/>
            <consortium name="The Broad Institute Genome Sequencing Center for Infectious Disease"/>
            <person name="Wu L."/>
            <person name="Ma J."/>
        </authorList>
    </citation>
    <scope>NUCLEOTIDE SEQUENCE [LARGE SCALE GENOMIC DNA]</scope>
    <source>
        <strain evidence="14">CGMCC 1.15772</strain>
    </source>
</reference>
<evidence type="ECO:0000256" key="7">
    <source>
        <dbReference type="ARBA" id="ARBA00023004"/>
    </source>
</evidence>
<sequence length="387" mass="41342">MSEVIYLDYNATTPCDSRVLEVMLPYFTEQFGNPSSSTHQVGRWAADAVEQAREWVAGLFGASPKDVIFTSGATESNNLALYGIARAALRAGNPRRQIISLRTEHKAVLEPLDDLALQGFEVQYAPVDAYGQVDLTALAALISEDTLLVSIQAANSEIGTLQPLADIGMLTRAAGAIFHTDATQAVGRIPLNWQGLPIDLLSLSSHKIYGPKGAGALLARRIVRQGLLTPLARGGGQEGKLRAGTQNVPALVGFGYACELMAQEGLAEAERQRTLRDSFEQRLKAALPQVSFNGHPTERLPNTSSITVPGVEADALLMNLPRLSLSLGSACNSGAIEPSYVLTEVGLSRDLAASTFRLSLGKYSEAEALAEAIEDLVVVVHDLSLHN</sequence>
<organism evidence="13 14">
    <name type="scientific">Deinococcus lacus</name>
    <dbReference type="NCBI Taxonomy" id="392561"/>
    <lineage>
        <taxon>Bacteria</taxon>
        <taxon>Thermotogati</taxon>
        <taxon>Deinococcota</taxon>
        <taxon>Deinococci</taxon>
        <taxon>Deinococcales</taxon>
        <taxon>Deinococcaceae</taxon>
        <taxon>Deinococcus</taxon>
    </lineage>
</organism>
<proteinExistence type="inferred from homology"/>
<dbReference type="EMBL" id="JBHSWD010000006">
    <property type="protein sequence ID" value="MFC6593155.1"/>
    <property type="molecule type" value="Genomic_DNA"/>
</dbReference>
<dbReference type="PROSITE" id="PS00595">
    <property type="entry name" value="AA_TRANSFER_CLASS_5"/>
    <property type="match status" value="1"/>
</dbReference>
<dbReference type="InterPro" id="IPR015422">
    <property type="entry name" value="PyrdxlP-dep_Trfase_small"/>
</dbReference>
<comment type="cofactor">
    <cofactor evidence="1 10">
        <name>pyridoxal 5'-phosphate</name>
        <dbReference type="ChEBI" id="CHEBI:597326"/>
    </cofactor>
</comment>
<evidence type="ECO:0000256" key="1">
    <source>
        <dbReference type="ARBA" id="ARBA00001933"/>
    </source>
</evidence>
<keyword evidence="14" id="KW-1185">Reference proteome</keyword>
<evidence type="ECO:0000256" key="8">
    <source>
        <dbReference type="ARBA" id="ARBA00023014"/>
    </source>
</evidence>
<dbReference type="InterPro" id="IPR000192">
    <property type="entry name" value="Aminotrans_V_dom"/>
</dbReference>
<dbReference type="PIRSF" id="PIRSF005572">
    <property type="entry name" value="NifS"/>
    <property type="match status" value="1"/>
</dbReference>
<evidence type="ECO:0000256" key="9">
    <source>
        <dbReference type="ARBA" id="ARBA00050776"/>
    </source>
</evidence>
<dbReference type="PANTHER" id="PTHR11601">
    <property type="entry name" value="CYSTEINE DESULFURYLASE FAMILY MEMBER"/>
    <property type="match status" value="1"/>
</dbReference>
<evidence type="ECO:0000256" key="10">
    <source>
        <dbReference type="RuleBase" id="RU004504"/>
    </source>
</evidence>
<evidence type="ECO:0000313" key="13">
    <source>
        <dbReference type="EMBL" id="MFC6593229.1"/>
    </source>
</evidence>
<gene>
    <name evidence="12" type="ORF">ACFP81_14800</name>
    <name evidence="13" type="ORF">ACFP81_15210</name>
</gene>
<dbReference type="SUPFAM" id="SSF53383">
    <property type="entry name" value="PLP-dependent transferases"/>
    <property type="match status" value="1"/>
</dbReference>
<accession>A0ABW1YFV9</accession>
<dbReference type="EMBL" id="JBHSWD010000006">
    <property type="protein sequence ID" value="MFC6593229.1"/>
    <property type="molecule type" value="Genomic_DNA"/>
</dbReference>
<evidence type="ECO:0000256" key="5">
    <source>
        <dbReference type="ARBA" id="ARBA00022723"/>
    </source>
</evidence>
<comment type="similarity">
    <text evidence="2">Belongs to the class-V pyridoxal-phosphate-dependent aminotransferase family. NifS/IscS subfamily.</text>
</comment>
<keyword evidence="4" id="KW-0808">Transferase</keyword>
<keyword evidence="7" id="KW-0408">Iron</keyword>
<evidence type="ECO:0000256" key="2">
    <source>
        <dbReference type="ARBA" id="ARBA00006490"/>
    </source>
</evidence>
<protein>
    <recommendedName>
        <fullName evidence="3">cysteine desulfurase</fullName>
        <ecNumber evidence="3">2.8.1.7</ecNumber>
    </recommendedName>
</protein>
<dbReference type="Proteomes" id="UP001596297">
    <property type="component" value="Unassembled WGS sequence"/>
</dbReference>
<dbReference type="InterPro" id="IPR015421">
    <property type="entry name" value="PyrdxlP-dep_Trfase_major"/>
</dbReference>
<evidence type="ECO:0000256" key="4">
    <source>
        <dbReference type="ARBA" id="ARBA00022679"/>
    </source>
</evidence>
<dbReference type="InterPro" id="IPR016454">
    <property type="entry name" value="Cysteine_dSase"/>
</dbReference>
<evidence type="ECO:0000259" key="11">
    <source>
        <dbReference type="Pfam" id="PF00266"/>
    </source>
</evidence>
<dbReference type="EC" id="2.8.1.7" evidence="3"/>